<dbReference type="SUPFAM" id="SSF48452">
    <property type="entry name" value="TPR-like"/>
    <property type="match status" value="1"/>
</dbReference>
<feature type="repeat" description="TPR" evidence="1">
    <location>
        <begin position="64"/>
        <end position="97"/>
    </location>
</feature>
<keyword evidence="2" id="KW-1133">Transmembrane helix</keyword>
<name>A0A9W6B517_9FLAO</name>
<gene>
    <name evidence="3" type="ORF">NBRC110019_18130</name>
</gene>
<evidence type="ECO:0000256" key="1">
    <source>
        <dbReference type="PROSITE-ProRule" id="PRU00339"/>
    </source>
</evidence>
<keyword evidence="1" id="KW-0802">TPR repeat</keyword>
<dbReference type="PROSITE" id="PS50005">
    <property type="entry name" value="TPR"/>
    <property type="match status" value="1"/>
</dbReference>
<organism evidence="3 4">
    <name type="scientific">Neptunitalea chrysea</name>
    <dbReference type="NCBI Taxonomy" id="1647581"/>
    <lineage>
        <taxon>Bacteria</taxon>
        <taxon>Pseudomonadati</taxon>
        <taxon>Bacteroidota</taxon>
        <taxon>Flavobacteriia</taxon>
        <taxon>Flavobacteriales</taxon>
        <taxon>Flavobacteriaceae</taxon>
        <taxon>Neptunitalea</taxon>
    </lineage>
</organism>
<dbReference type="RefSeq" id="WP_281754276.1">
    <property type="nucleotide sequence ID" value="NZ_BRVP01000011.1"/>
</dbReference>
<dbReference type="Gene3D" id="1.25.40.10">
    <property type="entry name" value="Tetratricopeptide repeat domain"/>
    <property type="match status" value="1"/>
</dbReference>
<protein>
    <submittedName>
        <fullName evidence="3">Uncharacterized protein</fullName>
    </submittedName>
</protein>
<feature type="transmembrane region" description="Helical" evidence="2">
    <location>
        <begin position="12"/>
        <end position="31"/>
    </location>
</feature>
<dbReference type="AlphaFoldDB" id="A0A9W6B517"/>
<proteinExistence type="predicted"/>
<dbReference type="InterPro" id="IPR011990">
    <property type="entry name" value="TPR-like_helical_dom_sf"/>
</dbReference>
<keyword evidence="2" id="KW-0812">Transmembrane</keyword>
<evidence type="ECO:0000313" key="4">
    <source>
        <dbReference type="Proteomes" id="UP001143545"/>
    </source>
</evidence>
<feature type="transmembrane region" description="Helical" evidence="2">
    <location>
        <begin position="43"/>
        <end position="65"/>
    </location>
</feature>
<dbReference type="Proteomes" id="UP001143545">
    <property type="component" value="Unassembled WGS sequence"/>
</dbReference>
<keyword evidence="2" id="KW-0472">Membrane</keyword>
<reference evidence="3" key="1">
    <citation type="submission" date="2022-07" db="EMBL/GenBank/DDBJ databases">
        <title>Taxonomy of Novel Oxalotrophic and Methylotrophic Bacteria.</title>
        <authorList>
            <person name="Sahin N."/>
            <person name="Tani A."/>
        </authorList>
    </citation>
    <scope>NUCLEOTIDE SEQUENCE</scope>
    <source>
        <strain evidence="3">AM327</strain>
    </source>
</reference>
<dbReference type="EMBL" id="BRVP01000011">
    <property type="protein sequence ID" value="GLB52773.1"/>
    <property type="molecule type" value="Genomic_DNA"/>
</dbReference>
<dbReference type="InterPro" id="IPR019734">
    <property type="entry name" value="TPR_rpt"/>
</dbReference>
<accession>A0A9W6B517</accession>
<evidence type="ECO:0000313" key="3">
    <source>
        <dbReference type="EMBL" id="GLB52773.1"/>
    </source>
</evidence>
<evidence type="ECO:0000256" key="2">
    <source>
        <dbReference type="SAM" id="Phobius"/>
    </source>
</evidence>
<comment type="caution">
    <text evidence="3">The sequence shown here is derived from an EMBL/GenBank/DDBJ whole genome shotgun (WGS) entry which is preliminary data.</text>
</comment>
<keyword evidence="4" id="KW-1185">Reference proteome</keyword>
<sequence length="313" mass="36460">METTKSKWYNRKSLLIILLFTFPIVGTIGIFKRGSKTWKKITYLICSIISSFILFLITIAILFPINYYEKGNELLKNGKYKEAITSFKRVEENEENYTKARNGIEVASKKMDSIEKLTLEKEEQLKLATEKKLKEIEKIKTKWADSIIKFWKGSFIASYDISPNNDTIYFQLTKKASKGNWRSSTDIFESMYVKNIDSVLARNIKSKYNLPKISFTPNKEQEAINQQEAKRVSEIQKQFSVWDGSHIKLKRYIKNNMNDPSSFDHVESTYTDKGSYIYVYMKFREKNAFGAKVLNTVRAKVDLQGNILSIKQL</sequence>